<dbReference type="Gene3D" id="2.60.120.10">
    <property type="entry name" value="Jelly Rolls"/>
    <property type="match status" value="1"/>
</dbReference>
<dbReference type="InterPro" id="IPR014710">
    <property type="entry name" value="RmlC-like_jellyroll"/>
</dbReference>
<sequence>MTISGLHMAAGHIETCPVYKIKSTDSNKFVLLTDRELTPFVSVVEIFDEGGRTPPNEHAEAYEYFYVLKGEGYATVGETSIPIRQGSFFIVPPGRTHAVVNTGEGKLYVLTTMVPDEKFSDLIKSGPRAELDEEDLAVLGALR</sequence>
<feature type="domain" description="Cupin type-2" evidence="1">
    <location>
        <begin position="44"/>
        <end position="111"/>
    </location>
</feature>
<proteinExistence type="predicted"/>
<reference evidence="2 3" key="1">
    <citation type="submission" date="2021-04" db="EMBL/GenBank/DDBJ databases">
        <title>Draft genome sequence of Paenibacillus cisolokensis, LC2-13A.</title>
        <authorList>
            <person name="Uke A."/>
            <person name="Chhe C."/>
            <person name="Baramee S."/>
            <person name="Kosugi A."/>
        </authorList>
    </citation>
    <scope>NUCLEOTIDE SEQUENCE [LARGE SCALE GENOMIC DNA]</scope>
    <source>
        <strain evidence="2 3">LC2-13A</strain>
    </source>
</reference>
<keyword evidence="3" id="KW-1185">Reference proteome</keyword>
<dbReference type="InterPro" id="IPR013096">
    <property type="entry name" value="Cupin_2"/>
</dbReference>
<dbReference type="SUPFAM" id="SSF51182">
    <property type="entry name" value="RmlC-like cupins"/>
    <property type="match status" value="1"/>
</dbReference>
<comment type="caution">
    <text evidence="2">The sequence shown here is derived from an EMBL/GenBank/DDBJ whole genome shotgun (WGS) entry which is preliminary data.</text>
</comment>
<protein>
    <recommendedName>
        <fullName evidence="1">Cupin type-2 domain-containing protein</fullName>
    </recommendedName>
</protein>
<gene>
    <name evidence="2" type="ORF">PACILC2_03480</name>
</gene>
<evidence type="ECO:0000313" key="2">
    <source>
        <dbReference type="EMBL" id="GIQ61780.1"/>
    </source>
</evidence>
<dbReference type="InterPro" id="IPR011051">
    <property type="entry name" value="RmlC_Cupin_sf"/>
</dbReference>
<dbReference type="Proteomes" id="UP000680304">
    <property type="component" value="Unassembled WGS sequence"/>
</dbReference>
<accession>A0ABQ4N0S0</accession>
<dbReference type="PANTHER" id="PTHR43346:SF1">
    <property type="entry name" value="QUERCETIN 2,3-DIOXYGENASE-RELATED"/>
    <property type="match status" value="1"/>
</dbReference>
<dbReference type="InterPro" id="IPR052538">
    <property type="entry name" value="Flavonoid_dioxygenase-like"/>
</dbReference>
<name>A0ABQ4N0S0_9BACL</name>
<dbReference type="EMBL" id="BOVJ01000009">
    <property type="protein sequence ID" value="GIQ61780.1"/>
    <property type="molecule type" value="Genomic_DNA"/>
</dbReference>
<evidence type="ECO:0000313" key="3">
    <source>
        <dbReference type="Proteomes" id="UP000680304"/>
    </source>
</evidence>
<dbReference type="RefSeq" id="WP_062495411.1">
    <property type="nucleotide sequence ID" value="NZ_BOVJ01000009.1"/>
</dbReference>
<evidence type="ECO:0000259" key="1">
    <source>
        <dbReference type="Pfam" id="PF07883"/>
    </source>
</evidence>
<dbReference type="Pfam" id="PF07883">
    <property type="entry name" value="Cupin_2"/>
    <property type="match status" value="1"/>
</dbReference>
<dbReference type="PANTHER" id="PTHR43346">
    <property type="entry name" value="LIGAND BINDING DOMAIN PROTEIN, PUTATIVE (AFU_ORTHOLOGUE AFUA_6G14370)-RELATED"/>
    <property type="match status" value="1"/>
</dbReference>
<organism evidence="2 3">
    <name type="scientific">Paenibacillus cisolokensis</name>
    <dbReference type="NCBI Taxonomy" id="1658519"/>
    <lineage>
        <taxon>Bacteria</taxon>
        <taxon>Bacillati</taxon>
        <taxon>Bacillota</taxon>
        <taxon>Bacilli</taxon>
        <taxon>Bacillales</taxon>
        <taxon>Paenibacillaceae</taxon>
        <taxon>Paenibacillus</taxon>
    </lineage>
</organism>